<protein>
    <recommendedName>
        <fullName evidence="1">WRKY domain-containing protein</fullName>
    </recommendedName>
</protein>
<organism evidence="2 3">
    <name type="scientific">Hevea brasiliensis</name>
    <name type="common">Para rubber tree</name>
    <name type="synonym">Siphonia brasiliensis</name>
    <dbReference type="NCBI Taxonomy" id="3981"/>
    <lineage>
        <taxon>Eukaryota</taxon>
        <taxon>Viridiplantae</taxon>
        <taxon>Streptophyta</taxon>
        <taxon>Embryophyta</taxon>
        <taxon>Tracheophyta</taxon>
        <taxon>Spermatophyta</taxon>
        <taxon>Magnoliopsida</taxon>
        <taxon>eudicotyledons</taxon>
        <taxon>Gunneridae</taxon>
        <taxon>Pentapetalae</taxon>
        <taxon>rosids</taxon>
        <taxon>fabids</taxon>
        <taxon>Malpighiales</taxon>
        <taxon>Euphorbiaceae</taxon>
        <taxon>Crotonoideae</taxon>
        <taxon>Micrandreae</taxon>
        <taxon>Hevea</taxon>
    </lineage>
</organism>
<sequence>MAYSMNDETGKQPTANDLTKEFCEGNSSVTGITLGASTSAIKAAATKQVQRLATVSPKYRITYFGHHTCRNILKDEEIITYPGPREEDGILLSFERPRIERNTTDSDSSQF</sequence>
<evidence type="ECO:0000259" key="1">
    <source>
        <dbReference type="Pfam" id="PF03106"/>
    </source>
</evidence>
<evidence type="ECO:0000313" key="3">
    <source>
        <dbReference type="Proteomes" id="UP000467840"/>
    </source>
</evidence>
<comment type="caution">
    <text evidence="2">The sequence shown here is derived from an EMBL/GenBank/DDBJ whole genome shotgun (WGS) entry which is preliminary data.</text>
</comment>
<gene>
    <name evidence="2" type="ORF">GH714_035090</name>
</gene>
<proteinExistence type="predicted"/>
<dbReference type="EMBL" id="JAAGAX010000008">
    <property type="protein sequence ID" value="KAF2308087.1"/>
    <property type="molecule type" value="Genomic_DNA"/>
</dbReference>
<reference evidence="2 3" key="1">
    <citation type="journal article" date="2020" name="Mol. Plant">
        <title>The Chromosome-Based Rubber Tree Genome Provides New Insights into Spurge Genome Evolution and Rubber Biosynthesis.</title>
        <authorList>
            <person name="Liu J."/>
            <person name="Shi C."/>
            <person name="Shi C.C."/>
            <person name="Li W."/>
            <person name="Zhang Q.J."/>
            <person name="Zhang Y."/>
            <person name="Li K."/>
            <person name="Lu H.F."/>
            <person name="Shi C."/>
            <person name="Zhu S.T."/>
            <person name="Xiao Z.Y."/>
            <person name="Nan H."/>
            <person name="Yue Y."/>
            <person name="Zhu X.G."/>
            <person name="Wu Y."/>
            <person name="Hong X.N."/>
            <person name="Fan G.Y."/>
            <person name="Tong Y."/>
            <person name="Zhang D."/>
            <person name="Mao C.L."/>
            <person name="Liu Y.L."/>
            <person name="Hao S.J."/>
            <person name="Liu W.Q."/>
            <person name="Lv M.Q."/>
            <person name="Zhang H.B."/>
            <person name="Liu Y."/>
            <person name="Hu-Tang G.R."/>
            <person name="Wang J.P."/>
            <person name="Wang J.H."/>
            <person name="Sun Y.H."/>
            <person name="Ni S.B."/>
            <person name="Chen W.B."/>
            <person name="Zhang X.C."/>
            <person name="Jiao Y.N."/>
            <person name="Eichler E.E."/>
            <person name="Li G.H."/>
            <person name="Liu X."/>
            <person name="Gao L.Z."/>
        </authorList>
    </citation>
    <scope>NUCLEOTIDE SEQUENCE [LARGE SCALE GENOMIC DNA]</scope>
    <source>
        <strain evidence="3">cv. GT1</strain>
        <tissue evidence="2">Leaf</tissue>
    </source>
</reference>
<dbReference type="Proteomes" id="UP000467840">
    <property type="component" value="Chromosome 9"/>
</dbReference>
<accession>A0A6A6M5I4</accession>
<dbReference type="GO" id="GO:0043565">
    <property type="term" value="F:sequence-specific DNA binding"/>
    <property type="evidence" value="ECO:0007669"/>
    <property type="project" value="InterPro"/>
</dbReference>
<dbReference type="InterPro" id="IPR003657">
    <property type="entry name" value="WRKY_dom"/>
</dbReference>
<name>A0A6A6M5I4_HEVBR</name>
<dbReference type="AlphaFoldDB" id="A0A6A6M5I4"/>
<dbReference type="Pfam" id="PF03106">
    <property type="entry name" value="WRKY"/>
    <property type="match status" value="1"/>
</dbReference>
<evidence type="ECO:0000313" key="2">
    <source>
        <dbReference type="EMBL" id="KAF2308087.1"/>
    </source>
</evidence>
<feature type="domain" description="WRKY" evidence="1">
    <location>
        <begin position="42"/>
        <end position="69"/>
    </location>
</feature>
<dbReference type="GO" id="GO:0003700">
    <property type="term" value="F:DNA-binding transcription factor activity"/>
    <property type="evidence" value="ECO:0007669"/>
    <property type="project" value="InterPro"/>
</dbReference>
<keyword evidence="3" id="KW-1185">Reference proteome</keyword>